<feature type="region of interest" description="Disordered" evidence="7">
    <location>
        <begin position="930"/>
        <end position="954"/>
    </location>
</feature>
<keyword evidence="3 6" id="KW-0238">DNA-binding</keyword>
<reference evidence="10" key="1">
    <citation type="journal article" date="2019" name="Int. J. Syst. Evol. Microbiol.">
        <title>The Global Catalogue of Microorganisms (GCM) 10K type strain sequencing project: providing services to taxonomists for standard genome sequencing and annotation.</title>
        <authorList>
            <consortium name="The Broad Institute Genomics Platform"/>
            <consortium name="The Broad Institute Genome Sequencing Center for Infectious Disease"/>
            <person name="Wu L."/>
            <person name="Ma J."/>
        </authorList>
    </citation>
    <scope>NUCLEOTIDE SEQUENCE [LARGE SCALE GENOMIC DNA]</scope>
    <source>
        <strain evidence="10">JCM 3296</strain>
    </source>
</reference>
<name>A0ABQ2UCP5_9PSEU</name>
<feature type="domain" description="OmpR/PhoB-type" evidence="8">
    <location>
        <begin position="21"/>
        <end position="117"/>
    </location>
</feature>
<dbReference type="PANTHER" id="PTHR35807">
    <property type="entry name" value="TRANSCRIPTIONAL REGULATOR REDD-RELATED"/>
    <property type="match status" value="1"/>
</dbReference>
<dbReference type="SMART" id="SM00028">
    <property type="entry name" value="TPR"/>
    <property type="match status" value="5"/>
</dbReference>
<dbReference type="InterPro" id="IPR001867">
    <property type="entry name" value="OmpR/PhoB-type_DNA-bd"/>
</dbReference>
<feature type="compositionally biased region" description="Basic and acidic residues" evidence="7">
    <location>
        <begin position="930"/>
        <end position="940"/>
    </location>
</feature>
<dbReference type="Proteomes" id="UP000649573">
    <property type="component" value="Unassembled WGS sequence"/>
</dbReference>
<dbReference type="InterPro" id="IPR019734">
    <property type="entry name" value="TPR_rpt"/>
</dbReference>
<accession>A0ABQ2UCP5</accession>
<dbReference type="SUPFAM" id="SSF52540">
    <property type="entry name" value="P-loop containing nucleoside triphosphate hydrolases"/>
    <property type="match status" value="1"/>
</dbReference>
<dbReference type="Gene3D" id="1.25.40.10">
    <property type="entry name" value="Tetratricopeptide repeat domain"/>
    <property type="match status" value="3"/>
</dbReference>
<keyword evidence="10" id="KW-1185">Reference proteome</keyword>
<dbReference type="Gene3D" id="1.10.10.10">
    <property type="entry name" value="Winged helix-like DNA-binding domain superfamily/Winged helix DNA-binding domain"/>
    <property type="match status" value="1"/>
</dbReference>
<dbReference type="EMBL" id="BMRE01000001">
    <property type="protein sequence ID" value="GGU17599.1"/>
    <property type="molecule type" value="Genomic_DNA"/>
</dbReference>
<dbReference type="InterPro" id="IPR027417">
    <property type="entry name" value="P-loop_NTPase"/>
</dbReference>
<dbReference type="SMART" id="SM01043">
    <property type="entry name" value="BTAD"/>
    <property type="match status" value="1"/>
</dbReference>
<feature type="region of interest" description="Disordered" evidence="7">
    <location>
        <begin position="266"/>
        <end position="291"/>
    </location>
</feature>
<dbReference type="PROSITE" id="PS50005">
    <property type="entry name" value="TPR"/>
    <property type="match status" value="1"/>
</dbReference>
<dbReference type="SUPFAM" id="SSF46894">
    <property type="entry name" value="C-terminal effector domain of the bipartite response regulators"/>
    <property type="match status" value="1"/>
</dbReference>
<dbReference type="InterPro" id="IPR036388">
    <property type="entry name" value="WH-like_DNA-bd_sf"/>
</dbReference>
<dbReference type="SMART" id="SM00862">
    <property type="entry name" value="Trans_reg_C"/>
    <property type="match status" value="1"/>
</dbReference>
<keyword evidence="4" id="KW-0804">Transcription</keyword>
<gene>
    <name evidence="9" type="ORF">GCM10010178_06960</name>
</gene>
<protein>
    <recommendedName>
        <fullName evidence="8">OmpR/PhoB-type domain-containing protein</fullName>
    </recommendedName>
</protein>
<keyword evidence="5" id="KW-0802">TPR repeat</keyword>
<organism evidence="9 10">
    <name type="scientific">Lentzea flava</name>
    <dbReference type="NCBI Taxonomy" id="103732"/>
    <lineage>
        <taxon>Bacteria</taxon>
        <taxon>Bacillati</taxon>
        <taxon>Actinomycetota</taxon>
        <taxon>Actinomycetes</taxon>
        <taxon>Pseudonocardiales</taxon>
        <taxon>Pseudonocardiaceae</taxon>
        <taxon>Lentzea</taxon>
    </lineage>
</organism>
<evidence type="ECO:0000259" key="8">
    <source>
        <dbReference type="PROSITE" id="PS51755"/>
    </source>
</evidence>
<comment type="similarity">
    <text evidence="1">Belongs to the AfsR/DnrI/RedD regulatory family.</text>
</comment>
<dbReference type="Pfam" id="PF03704">
    <property type="entry name" value="BTAD"/>
    <property type="match status" value="1"/>
</dbReference>
<feature type="repeat" description="TPR" evidence="5">
    <location>
        <begin position="896"/>
        <end position="929"/>
    </location>
</feature>
<dbReference type="PRINTS" id="PR00364">
    <property type="entry name" value="DISEASERSIST"/>
</dbReference>
<dbReference type="SUPFAM" id="SSF48452">
    <property type="entry name" value="TPR-like"/>
    <property type="match status" value="3"/>
</dbReference>
<dbReference type="InterPro" id="IPR016032">
    <property type="entry name" value="Sig_transdc_resp-reg_C-effctor"/>
</dbReference>
<evidence type="ECO:0000256" key="1">
    <source>
        <dbReference type="ARBA" id="ARBA00005820"/>
    </source>
</evidence>
<evidence type="ECO:0000256" key="7">
    <source>
        <dbReference type="SAM" id="MobiDB-lite"/>
    </source>
</evidence>
<proteinExistence type="inferred from homology"/>
<keyword evidence="2" id="KW-0805">Transcription regulation</keyword>
<evidence type="ECO:0000256" key="5">
    <source>
        <dbReference type="PROSITE-ProRule" id="PRU00339"/>
    </source>
</evidence>
<dbReference type="InterPro" id="IPR005158">
    <property type="entry name" value="BTAD"/>
</dbReference>
<evidence type="ECO:0000313" key="10">
    <source>
        <dbReference type="Proteomes" id="UP000649573"/>
    </source>
</evidence>
<dbReference type="Gene3D" id="3.40.50.300">
    <property type="entry name" value="P-loop containing nucleotide triphosphate hydrolases"/>
    <property type="match status" value="1"/>
</dbReference>
<evidence type="ECO:0000256" key="2">
    <source>
        <dbReference type="ARBA" id="ARBA00023015"/>
    </source>
</evidence>
<dbReference type="PANTHER" id="PTHR35807:SF1">
    <property type="entry name" value="TRANSCRIPTIONAL REGULATOR REDD"/>
    <property type="match status" value="1"/>
</dbReference>
<evidence type="ECO:0000256" key="6">
    <source>
        <dbReference type="PROSITE-ProRule" id="PRU01091"/>
    </source>
</evidence>
<evidence type="ECO:0000256" key="4">
    <source>
        <dbReference type="ARBA" id="ARBA00023163"/>
    </source>
</evidence>
<dbReference type="CDD" id="cd15831">
    <property type="entry name" value="BTAD"/>
    <property type="match status" value="1"/>
</dbReference>
<sequence>MNLLRGFCIALVTALSLWFGEGETGMAVEIVLLGEVSARVDGRPVDLGPSRQRCVLAALAVDAGRLVPADRLVERVWGADTPRRGRATLHSHVSRLRKAFGGALPVVHRSDGYVLEVEAEQTVDLVRFQALRDRARRADDAEQVAPLTEALALWRGEPLTGVNGEWVEGERDRWQQERWAAEHDLTDVLLRLGQGEELVAQLSARAARHPLDERVAGQFMLALHRAGRTADALAHYRQVRERLAEDLGTDPGAALQELHQRILDTDPALTPPATAPGGRSAPVPRQLPAPPRWFTGRGAELARLDEALGGTSGTVLISAIGGAGGIGKTWLALRWAHQHAERFPDGQLFVDLHGFNPTEEPMAPESAMRGFLDALGVDSGRIPPALDAQAALFRSLVADRRMLIVLDNAATTEQVVPLLPGSPSCTVLVTGRARLVSLIDRHGARHLQLDALPGAEARALLAARLGADRVTAEPAAVDDLVELCGGYPLALSITARTAVTGTPLAEVAAELRELGLATLDHDTDPAASLPAVLSWSLRRLTDEQRTVFGLLGVAPGPDTTLPAVSALTGLPAARARKALAALEEASLLERQPGGRYAMHDLVRAYAATTAHDLPDDVREAALVRVMDFHLHTACAADRLLEPQRPLLEPTPPAPGVHPHPLADAAAATAWLRAERPTLLATQRAAAALGRHRVVWHLAWALNTFHLRQAHRHDGIAAWRAALDAATHLPDDPFLRSCAHRHLGYACAQLGLREEAAAHLDRALSLAVQQNDATEQAHTHLILTYVSEGWGDSRKALEHARQALDHYQSLGNPLWEGEALNAAGWCAAQLGDLDTARDLCGAALALQRHHRFTEGEATTLDSLGLIAHRAGDHRQALDHYEEALARYRTLGNAYQVANTLENLGHPHAALGQDDQARKTWQEALELFREQGRDNDAERVRGQLDALDEQSHTARR</sequence>
<feature type="DNA-binding region" description="OmpR/PhoB-type" evidence="6">
    <location>
        <begin position="21"/>
        <end position="117"/>
    </location>
</feature>
<comment type="caution">
    <text evidence="9">The sequence shown here is derived from an EMBL/GenBank/DDBJ whole genome shotgun (WGS) entry which is preliminary data.</text>
</comment>
<evidence type="ECO:0000313" key="9">
    <source>
        <dbReference type="EMBL" id="GGU17599.1"/>
    </source>
</evidence>
<dbReference type="PROSITE" id="PS51755">
    <property type="entry name" value="OMPR_PHOB"/>
    <property type="match status" value="1"/>
</dbReference>
<evidence type="ECO:0000256" key="3">
    <source>
        <dbReference type="ARBA" id="ARBA00023125"/>
    </source>
</evidence>
<dbReference type="Pfam" id="PF00486">
    <property type="entry name" value="Trans_reg_C"/>
    <property type="match status" value="1"/>
</dbReference>
<dbReference type="InterPro" id="IPR051677">
    <property type="entry name" value="AfsR-DnrI-RedD_regulator"/>
</dbReference>
<dbReference type="Pfam" id="PF13424">
    <property type="entry name" value="TPR_12"/>
    <property type="match status" value="1"/>
</dbReference>
<dbReference type="InterPro" id="IPR011990">
    <property type="entry name" value="TPR-like_helical_dom_sf"/>
</dbReference>